<reference evidence="4 5" key="1">
    <citation type="submission" date="2018-11" db="EMBL/GenBank/DDBJ databases">
        <title>Genomic Encyclopedia of Type Strains, Phase IV (KMG-IV): sequencing the most valuable type-strain genomes for metagenomic binning, comparative biology and taxonomic classification.</title>
        <authorList>
            <person name="Goeker M."/>
        </authorList>
    </citation>
    <scope>NUCLEOTIDE SEQUENCE [LARGE SCALE GENOMIC DNA]</scope>
    <source>
        <strain evidence="4 5">DSM 16974</strain>
    </source>
</reference>
<comment type="caution">
    <text evidence="4">The sequence shown here is derived from an EMBL/GenBank/DDBJ whole genome shotgun (WGS) entry which is preliminary data.</text>
</comment>
<dbReference type="RefSeq" id="WP_123638415.1">
    <property type="nucleotide sequence ID" value="NZ_RJUK01000001.1"/>
</dbReference>
<dbReference type="Gene3D" id="3.40.50.1000">
    <property type="entry name" value="HAD superfamily/HAD-like"/>
    <property type="match status" value="1"/>
</dbReference>
<dbReference type="InterPro" id="IPR036412">
    <property type="entry name" value="HAD-like_sf"/>
</dbReference>
<dbReference type="InterPro" id="IPR023214">
    <property type="entry name" value="HAD_sf"/>
</dbReference>
<dbReference type="PANTHER" id="PTHR43316">
    <property type="entry name" value="HYDROLASE, HALOACID DELAHOGENASE-RELATED"/>
    <property type="match status" value="1"/>
</dbReference>
<dbReference type="GO" id="GO:0018784">
    <property type="term" value="F:(S)-2-haloacid dehalogenase activity"/>
    <property type="evidence" value="ECO:0007669"/>
    <property type="project" value="UniProtKB-UniRule"/>
</dbReference>
<dbReference type="AlphaFoldDB" id="A0A3N1P3W6"/>
<dbReference type="Pfam" id="PF00702">
    <property type="entry name" value="Hydrolase"/>
    <property type="match status" value="1"/>
</dbReference>
<proteinExistence type="inferred from homology"/>
<dbReference type="NCBIfam" id="TIGR01428">
    <property type="entry name" value="HAD_type_II"/>
    <property type="match status" value="1"/>
</dbReference>
<dbReference type="InterPro" id="IPR006328">
    <property type="entry name" value="2-HAD"/>
</dbReference>
<dbReference type="Proteomes" id="UP000273643">
    <property type="component" value="Unassembled WGS sequence"/>
</dbReference>
<evidence type="ECO:0000313" key="5">
    <source>
        <dbReference type="Proteomes" id="UP000273643"/>
    </source>
</evidence>
<keyword evidence="5" id="KW-1185">Reference proteome</keyword>
<keyword evidence="2 3" id="KW-0378">Hydrolase</keyword>
<dbReference type="SFLD" id="SFLDS00003">
    <property type="entry name" value="Haloacid_Dehalogenase"/>
    <property type="match status" value="1"/>
</dbReference>
<comment type="similarity">
    <text evidence="1 3">Belongs to the HAD-like hydrolase superfamily. S-2-haloalkanoic acid dehalogenase family.</text>
</comment>
<protein>
    <recommendedName>
        <fullName evidence="3">(S)-2-haloacid dehalogenase</fullName>
        <ecNumber evidence="3">3.8.1.2</ecNumber>
    </recommendedName>
    <alternativeName>
        <fullName evidence="3">2-haloalkanoic acid dehalogenase</fullName>
    </alternativeName>
    <alternativeName>
        <fullName evidence="3">Halocarboxylic acid halidohydrolase</fullName>
    </alternativeName>
    <alternativeName>
        <fullName evidence="3">L-2-haloacid dehalogenase</fullName>
    </alternativeName>
</protein>
<dbReference type="SUPFAM" id="SSF56784">
    <property type="entry name" value="HAD-like"/>
    <property type="match status" value="1"/>
</dbReference>
<dbReference type="InterPro" id="IPR051540">
    <property type="entry name" value="S-2-haloacid_dehalogenase"/>
</dbReference>
<sequence>MSQPVLLFDVIETLFSLQPLRDRMAEEGLGEPYADLFFAQLLRDAFALSATGVFHPFPAIAAGTLKVVLSSAGKAADAPQVKRLLSSFSELPAHPDVAPALAQARSAGVKIILLTNGSADNTRQLVAREGLSALVDGIVSIDEHSVWKPQPTLYQAVCKQFNTPQAETTVIAAHAWDVHGARQAGLRAVWVERQDHYFHELMSAPSGEARTLPEAVSMALIRSGRH</sequence>
<dbReference type="InterPro" id="IPR023198">
    <property type="entry name" value="PGP-like_dom2"/>
</dbReference>
<evidence type="ECO:0000256" key="2">
    <source>
        <dbReference type="ARBA" id="ARBA00022801"/>
    </source>
</evidence>
<dbReference type="Gene3D" id="1.10.150.240">
    <property type="entry name" value="Putative phosphatase, domain 2"/>
    <property type="match status" value="1"/>
</dbReference>
<name>A0A3N1P3W6_9GAMM</name>
<comment type="function">
    <text evidence="3">Catalyzes the hydrolytic dehalogenation of small (S)-2-haloalkanoic acids to yield the corresponding (R)-2-hydroxyalkanoic acids.</text>
</comment>
<dbReference type="PRINTS" id="PR00413">
    <property type="entry name" value="HADHALOGNASE"/>
</dbReference>
<accession>A0A3N1P3W6</accession>
<organism evidence="4 5">
    <name type="scientific">Marinimicrobium koreense</name>
    <dbReference type="NCBI Taxonomy" id="306545"/>
    <lineage>
        <taxon>Bacteria</taxon>
        <taxon>Pseudomonadati</taxon>
        <taxon>Pseudomonadota</taxon>
        <taxon>Gammaproteobacteria</taxon>
        <taxon>Cellvibrionales</taxon>
        <taxon>Cellvibrionaceae</taxon>
        <taxon>Marinimicrobium</taxon>
    </lineage>
</organism>
<gene>
    <name evidence="4" type="ORF">EDC38_2034</name>
</gene>
<dbReference type="EC" id="3.8.1.2" evidence="3"/>
<evidence type="ECO:0000256" key="3">
    <source>
        <dbReference type="RuleBase" id="RU368077"/>
    </source>
</evidence>
<comment type="catalytic activity">
    <reaction evidence="3">
        <text>an (S)-2-haloacid + H2O = a (2R)-2-hydroxycarboxylate + a halide anion + H(+)</text>
        <dbReference type="Rhea" id="RHEA:11192"/>
        <dbReference type="ChEBI" id="CHEBI:15377"/>
        <dbReference type="ChEBI" id="CHEBI:15378"/>
        <dbReference type="ChEBI" id="CHEBI:16042"/>
        <dbReference type="ChEBI" id="CHEBI:58314"/>
        <dbReference type="ChEBI" id="CHEBI:137405"/>
        <dbReference type="EC" id="3.8.1.2"/>
    </reaction>
</comment>
<evidence type="ECO:0000256" key="1">
    <source>
        <dbReference type="ARBA" id="ARBA00008106"/>
    </source>
</evidence>
<dbReference type="EMBL" id="RJUK01000001">
    <property type="protein sequence ID" value="ROQ21410.1"/>
    <property type="molecule type" value="Genomic_DNA"/>
</dbReference>
<dbReference type="PANTHER" id="PTHR43316:SF3">
    <property type="entry name" value="HALOACID DEHALOGENASE, TYPE II (AFU_ORTHOLOGUE AFUA_2G07750)-RELATED"/>
    <property type="match status" value="1"/>
</dbReference>
<dbReference type="NCBIfam" id="TIGR01493">
    <property type="entry name" value="HAD-SF-IA-v2"/>
    <property type="match status" value="1"/>
</dbReference>
<dbReference type="SFLD" id="SFLDG01129">
    <property type="entry name" value="C1.5:_HAD__Beta-PGM__Phosphata"/>
    <property type="match status" value="1"/>
</dbReference>
<dbReference type="InterPro" id="IPR006439">
    <property type="entry name" value="HAD-SF_hydro_IA"/>
</dbReference>
<evidence type="ECO:0000313" key="4">
    <source>
        <dbReference type="EMBL" id="ROQ21410.1"/>
    </source>
</evidence>
<dbReference type="OrthoDB" id="5865007at2"/>